<dbReference type="Proteomes" id="UP001159257">
    <property type="component" value="Unassembled WGS sequence"/>
</dbReference>
<accession>A0ABY1RWE9</accession>
<keyword evidence="2" id="KW-1185">Reference proteome</keyword>
<organism evidence="1 2">
    <name type="scientific">Marinobacterium sediminicola</name>
    <dbReference type="NCBI Taxonomy" id="518898"/>
    <lineage>
        <taxon>Bacteria</taxon>
        <taxon>Pseudomonadati</taxon>
        <taxon>Pseudomonadota</taxon>
        <taxon>Gammaproteobacteria</taxon>
        <taxon>Oceanospirillales</taxon>
        <taxon>Oceanospirillaceae</taxon>
        <taxon>Marinobacterium</taxon>
    </lineage>
</organism>
<reference evidence="1 2" key="1">
    <citation type="submission" date="2017-05" db="EMBL/GenBank/DDBJ databases">
        <authorList>
            <person name="Varghese N."/>
            <person name="Submissions S."/>
        </authorList>
    </citation>
    <scope>NUCLEOTIDE SEQUENCE [LARGE SCALE GENOMIC DNA]</scope>
    <source>
        <strain evidence="1 2">CGMCC 1.7287</strain>
    </source>
</reference>
<proteinExistence type="predicted"/>
<protein>
    <submittedName>
        <fullName evidence="1">Uncharacterized protein</fullName>
    </submittedName>
</protein>
<name>A0ABY1RWE9_9GAMM</name>
<sequence>MSLNWELSEGKHPFVVGRKGAEACRFHCAESVAVEDNAVKDDLEETLAQAITFLNANVKNESLFFMVEWDAASSTLTLSVTDAQKEQDAADVVTCRFAELQQQLEAEGEAALDVVSSKIAFWAKDFLSTCTPFMNYSLVAVYTDGDRDKAGLL</sequence>
<evidence type="ECO:0000313" key="2">
    <source>
        <dbReference type="Proteomes" id="UP001159257"/>
    </source>
</evidence>
<dbReference type="EMBL" id="FXWV01000001">
    <property type="protein sequence ID" value="SMR69717.1"/>
    <property type="molecule type" value="Genomic_DNA"/>
</dbReference>
<comment type="caution">
    <text evidence="1">The sequence shown here is derived from an EMBL/GenBank/DDBJ whole genome shotgun (WGS) entry which is preliminary data.</text>
</comment>
<gene>
    <name evidence="1" type="ORF">SAMN04487964_101339</name>
</gene>
<evidence type="ECO:0000313" key="1">
    <source>
        <dbReference type="EMBL" id="SMR69717.1"/>
    </source>
</evidence>
<dbReference type="RefSeq" id="WP_239041902.1">
    <property type="nucleotide sequence ID" value="NZ_BAAAEY010000002.1"/>
</dbReference>